<organism evidence="1 2">
    <name type="scientific">Chitinilyticum piscinae</name>
    <dbReference type="NCBI Taxonomy" id="2866724"/>
    <lineage>
        <taxon>Bacteria</taxon>
        <taxon>Pseudomonadati</taxon>
        <taxon>Pseudomonadota</taxon>
        <taxon>Betaproteobacteria</taxon>
        <taxon>Neisseriales</taxon>
        <taxon>Chitinibacteraceae</taxon>
        <taxon>Chitinilyticum</taxon>
    </lineage>
</organism>
<dbReference type="InterPro" id="IPR045584">
    <property type="entry name" value="Pilin-like"/>
</dbReference>
<dbReference type="Proteomes" id="UP000604481">
    <property type="component" value="Unassembled WGS sequence"/>
</dbReference>
<gene>
    <name evidence="1" type="ORF">INR99_00145</name>
</gene>
<sequence length="237" mass="24844">MKEVQRGFSLVELSVVLLIIGLLLGAMLAPLSAQLDSRRLAETRSGLAQAQEALLGYLLINNRLPCPSVATLAETAAGAGVEDSSRDASGQCALKEGGLPWVTLGVPQLDAWGRRLNYRVTAAFTKRDTGAQCGDKAYSKPCFTLPTAGDIDLKGLSGAALVSNVPAVVISVGANGLGAYLPDGSRYSSTSNADEQENGDGDTVFVSRNADENFDDQVVWLPTTTIMSKLVTTGKLP</sequence>
<dbReference type="InterPro" id="IPR012902">
    <property type="entry name" value="N_methyl_site"/>
</dbReference>
<evidence type="ECO:0000313" key="2">
    <source>
        <dbReference type="Proteomes" id="UP000604481"/>
    </source>
</evidence>
<dbReference type="RefSeq" id="WP_194114265.1">
    <property type="nucleotide sequence ID" value="NZ_JADFUA010000001.1"/>
</dbReference>
<name>A0A8J7KC93_9NEIS</name>
<comment type="caution">
    <text evidence="1">The sequence shown here is derived from an EMBL/GenBank/DDBJ whole genome shotgun (WGS) entry which is preliminary data.</text>
</comment>
<dbReference type="SUPFAM" id="SSF54523">
    <property type="entry name" value="Pili subunits"/>
    <property type="match status" value="1"/>
</dbReference>
<dbReference type="Gene3D" id="3.30.700.10">
    <property type="entry name" value="Glycoprotein, Type 4 Pilin"/>
    <property type="match status" value="1"/>
</dbReference>
<dbReference type="Pfam" id="PF07963">
    <property type="entry name" value="N_methyl"/>
    <property type="match status" value="1"/>
</dbReference>
<dbReference type="NCBIfam" id="TIGR02532">
    <property type="entry name" value="IV_pilin_GFxxxE"/>
    <property type="match status" value="1"/>
</dbReference>
<dbReference type="EMBL" id="JADFUA010000001">
    <property type="protein sequence ID" value="MBE9607749.1"/>
    <property type="molecule type" value="Genomic_DNA"/>
</dbReference>
<accession>A0A8J7KC93</accession>
<reference evidence="1 2" key="1">
    <citation type="submission" date="2020-10" db="EMBL/GenBank/DDBJ databases">
        <title>The genome sequence of Chitinilyticum litopenaei 4Y14.</title>
        <authorList>
            <person name="Liu Y."/>
        </authorList>
    </citation>
    <scope>NUCLEOTIDE SEQUENCE [LARGE SCALE GENOMIC DNA]</scope>
    <source>
        <strain evidence="1 2">4Y14</strain>
    </source>
</reference>
<keyword evidence="2" id="KW-1185">Reference proteome</keyword>
<protein>
    <submittedName>
        <fullName evidence="1">Prepilin-type N-terminal cleavage/methylation domain-containing protein</fullName>
    </submittedName>
</protein>
<dbReference type="PROSITE" id="PS00409">
    <property type="entry name" value="PROKAR_NTER_METHYL"/>
    <property type="match status" value="1"/>
</dbReference>
<dbReference type="AlphaFoldDB" id="A0A8J7KC93"/>
<evidence type="ECO:0000313" key="1">
    <source>
        <dbReference type="EMBL" id="MBE9607749.1"/>
    </source>
</evidence>
<proteinExistence type="predicted"/>